<keyword evidence="10" id="KW-1185">Reference proteome</keyword>
<evidence type="ECO:0000256" key="3">
    <source>
        <dbReference type="ARBA" id="ARBA00022670"/>
    </source>
</evidence>
<name>A0A8I0ABY5_9CLOT</name>
<dbReference type="EMBL" id="JACOOQ010000022">
    <property type="protein sequence ID" value="MBC5641061.1"/>
    <property type="molecule type" value="Genomic_DNA"/>
</dbReference>
<feature type="transmembrane region" description="Helical" evidence="8">
    <location>
        <begin position="78"/>
        <end position="96"/>
    </location>
</feature>
<feature type="transmembrane region" description="Helical" evidence="8">
    <location>
        <begin position="140"/>
        <end position="158"/>
    </location>
</feature>
<dbReference type="SMART" id="SM00793">
    <property type="entry name" value="AgrB"/>
    <property type="match status" value="1"/>
</dbReference>
<sequence>MVKKITKLVVNDLSKYANYNTDQKEQIEYSLAIIIYELIKFIFLLLSLYFLGFFKEGLVVLISMIISKPFIGGYHEDSQIKCFFATFLIVFSLILLERNMELNIMAILILNLFSIFCVYHKAPIINDKMPLTKEKLIKRNRRIGLISISLLGLISIVICNSTKYGELICLTNVVQTMLMFNKRK</sequence>
<keyword evidence="5" id="KW-0378">Hydrolase</keyword>
<dbReference type="InterPro" id="IPR006741">
    <property type="entry name" value="AgrB"/>
</dbReference>
<evidence type="ECO:0000256" key="4">
    <source>
        <dbReference type="ARBA" id="ARBA00022692"/>
    </source>
</evidence>
<dbReference type="RefSeq" id="WP_022167284.1">
    <property type="nucleotide sequence ID" value="NZ_JACOOQ010000022.1"/>
</dbReference>
<organism evidence="9 10">
    <name type="scientific">Clostridium lentum</name>
    <dbReference type="NCBI Taxonomy" id="2763037"/>
    <lineage>
        <taxon>Bacteria</taxon>
        <taxon>Bacillati</taxon>
        <taxon>Bacillota</taxon>
        <taxon>Clostridia</taxon>
        <taxon>Eubacteriales</taxon>
        <taxon>Clostridiaceae</taxon>
        <taxon>Clostridium</taxon>
    </lineage>
</organism>
<dbReference type="GO" id="GO:0009372">
    <property type="term" value="P:quorum sensing"/>
    <property type="evidence" value="ECO:0007669"/>
    <property type="project" value="UniProtKB-KW"/>
</dbReference>
<accession>A0A8I0ABY5</accession>
<dbReference type="GO" id="GO:0006508">
    <property type="term" value="P:proteolysis"/>
    <property type="evidence" value="ECO:0007669"/>
    <property type="project" value="UniProtKB-KW"/>
</dbReference>
<feature type="transmembrane region" description="Helical" evidence="8">
    <location>
        <begin position="102"/>
        <end position="119"/>
    </location>
</feature>
<protein>
    <submittedName>
        <fullName evidence="9">Accessory gene regulator B family protein</fullName>
    </submittedName>
</protein>
<comment type="caution">
    <text evidence="9">The sequence shown here is derived from an EMBL/GenBank/DDBJ whole genome shotgun (WGS) entry which is preliminary data.</text>
</comment>
<evidence type="ECO:0000256" key="8">
    <source>
        <dbReference type="SAM" id="Phobius"/>
    </source>
</evidence>
<keyword evidence="7 8" id="KW-0472">Membrane</keyword>
<dbReference type="GO" id="GO:0016020">
    <property type="term" value="C:membrane"/>
    <property type="evidence" value="ECO:0007669"/>
    <property type="project" value="InterPro"/>
</dbReference>
<dbReference type="AlphaFoldDB" id="A0A8I0ABY5"/>
<reference evidence="9" key="1">
    <citation type="submission" date="2020-08" db="EMBL/GenBank/DDBJ databases">
        <title>Genome public.</title>
        <authorList>
            <person name="Liu C."/>
            <person name="Sun Q."/>
        </authorList>
    </citation>
    <scope>NUCLEOTIDE SEQUENCE</scope>
    <source>
        <strain evidence="9">NSJ-42</strain>
    </source>
</reference>
<evidence type="ECO:0000313" key="10">
    <source>
        <dbReference type="Proteomes" id="UP000662088"/>
    </source>
</evidence>
<dbReference type="Pfam" id="PF04647">
    <property type="entry name" value="AgrB"/>
    <property type="match status" value="1"/>
</dbReference>
<keyword evidence="1" id="KW-1003">Cell membrane</keyword>
<dbReference type="GO" id="GO:0008233">
    <property type="term" value="F:peptidase activity"/>
    <property type="evidence" value="ECO:0007669"/>
    <property type="project" value="UniProtKB-KW"/>
</dbReference>
<evidence type="ECO:0000256" key="1">
    <source>
        <dbReference type="ARBA" id="ARBA00022475"/>
    </source>
</evidence>
<keyword evidence="3" id="KW-0645">Protease</keyword>
<evidence type="ECO:0000256" key="6">
    <source>
        <dbReference type="ARBA" id="ARBA00022989"/>
    </source>
</evidence>
<gene>
    <name evidence="9" type="ORF">H8R92_11685</name>
</gene>
<evidence type="ECO:0000256" key="2">
    <source>
        <dbReference type="ARBA" id="ARBA00022654"/>
    </source>
</evidence>
<dbReference type="Proteomes" id="UP000662088">
    <property type="component" value="Unassembled WGS sequence"/>
</dbReference>
<keyword evidence="4 8" id="KW-0812">Transmembrane</keyword>
<evidence type="ECO:0000313" key="9">
    <source>
        <dbReference type="EMBL" id="MBC5641061.1"/>
    </source>
</evidence>
<evidence type="ECO:0000256" key="5">
    <source>
        <dbReference type="ARBA" id="ARBA00022801"/>
    </source>
</evidence>
<evidence type="ECO:0000256" key="7">
    <source>
        <dbReference type="ARBA" id="ARBA00023136"/>
    </source>
</evidence>
<keyword evidence="6 8" id="KW-1133">Transmembrane helix</keyword>
<keyword evidence="2" id="KW-0673">Quorum sensing</keyword>
<proteinExistence type="predicted"/>